<sequence length="222" mass="22296">MKNTLISRALITAAATGGAILLAGGIASAHVSVVAPGATQGGYSVLTFRVPTESDTASTTKVTVALPDLKSARTEPMPGWTAVVEKDPTSLVAKSVTWTADPGVGVGPGQFQQFVLSAGPLPTQDEVSFNAVQTYSDGNVVNWDQAALADGSEPDKPAPSLTLAPSTGDAHGSSADTHATNETTATESSNDNTARWLGGAGLVLGALGAALGLGALVRSKRS</sequence>
<dbReference type="InterPro" id="IPR012533">
    <property type="entry name" value="YcnI-copper_dom"/>
</dbReference>
<evidence type="ECO:0000259" key="3">
    <source>
        <dbReference type="Pfam" id="PF07987"/>
    </source>
</evidence>
<feature type="domain" description="YncI copper-binding" evidence="3">
    <location>
        <begin position="30"/>
        <end position="163"/>
    </location>
</feature>
<keyword evidence="2" id="KW-0812">Transmembrane</keyword>
<evidence type="ECO:0000313" key="4">
    <source>
        <dbReference type="EMBL" id="TYQ03828.1"/>
    </source>
</evidence>
<feature type="compositionally biased region" description="Polar residues" evidence="1">
    <location>
        <begin position="174"/>
        <end position="192"/>
    </location>
</feature>
<reference evidence="4" key="1">
    <citation type="submission" date="2019-07" db="EMBL/GenBank/DDBJ databases">
        <title>Genomic Encyclopedia of Type Strains, Phase IV (KMG-IV): sequencing the most valuable type-strain genomes for metagenomic binning, comparative biology and taxonomic classification.</title>
        <authorList>
            <person name="Goeker M."/>
        </authorList>
    </citation>
    <scope>NUCLEOTIDE SEQUENCE</scope>
    <source>
        <strain evidence="4">DSM 44596</strain>
    </source>
</reference>
<dbReference type="EMBL" id="VNIQ01000004">
    <property type="protein sequence ID" value="TYQ03828.1"/>
    <property type="molecule type" value="Genomic_DNA"/>
</dbReference>
<feature type="transmembrane region" description="Helical" evidence="2">
    <location>
        <begin position="196"/>
        <end position="217"/>
    </location>
</feature>
<feature type="region of interest" description="Disordered" evidence="1">
    <location>
        <begin position="149"/>
        <end position="192"/>
    </location>
</feature>
<evidence type="ECO:0000256" key="2">
    <source>
        <dbReference type="SAM" id="Phobius"/>
    </source>
</evidence>
<dbReference type="Pfam" id="PF07987">
    <property type="entry name" value="DUF1775"/>
    <property type="match status" value="1"/>
</dbReference>
<keyword evidence="2" id="KW-1133">Transmembrane helix</keyword>
<evidence type="ECO:0000256" key="1">
    <source>
        <dbReference type="SAM" id="MobiDB-lite"/>
    </source>
</evidence>
<dbReference type="AlphaFoldDB" id="A0A652YPT5"/>
<comment type="caution">
    <text evidence="4">The sequence shown here is derived from an EMBL/GenBank/DDBJ whole genome shotgun (WGS) entry which is preliminary data.</text>
</comment>
<protein>
    <submittedName>
        <fullName evidence="4">Uncharacterized protein YcnI</fullName>
    </submittedName>
</protein>
<dbReference type="CDD" id="cd08545">
    <property type="entry name" value="YcnI_like"/>
    <property type="match status" value="1"/>
</dbReference>
<accession>A0A652YPT5</accession>
<dbReference type="InterPro" id="IPR038507">
    <property type="entry name" value="YcnI-like_sf"/>
</dbReference>
<keyword evidence="2" id="KW-0472">Membrane</keyword>
<dbReference type="Gene3D" id="2.60.40.2230">
    <property type="entry name" value="Uncharacterised protein YcnI-like PF07987, DUF1775"/>
    <property type="match status" value="1"/>
</dbReference>
<organism evidence="4">
    <name type="scientific">Nocardia globerula</name>
    <dbReference type="NCBI Taxonomy" id="1818"/>
    <lineage>
        <taxon>Bacteria</taxon>
        <taxon>Bacillati</taxon>
        <taxon>Actinomycetota</taxon>
        <taxon>Actinomycetes</taxon>
        <taxon>Mycobacteriales</taxon>
        <taxon>Nocardiaceae</taxon>
        <taxon>Nocardia</taxon>
    </lineage>
</organism>
<gene>
    <name evidence="4" type="ORF">FNL38_104196</name>
</gene>
<proteinExistence type="predicted"/>
<name>A0A652YPT5_NOCGL</name>